<comment type="caution">
    <text evidence="1">The sequence shown here is derived from an EMBL/GenBank/DDBJ whole genome shotgun (WGS) entry which is preliminary data.</text>
</comment>
<evidence type="ECO:0000313" key="2">
    <source>
        <dbReference type="Proteomes" id="UP001204772"/>
    </source>
</evidence>
<dbReference type="Proteomes" id="UP001204772">
    <property type="component" value="Unassembled WGS sequence"/>
</dbReference>
<gene>
    <name evidence="1" type="ORF">NCI00_20380</name>
</gene>
<protein>
    <submittedName>
        <fullName evidence="1">Uncharacterized protein</fullName>
    </submittedName>
</protein>
<name>A0ABT1FSR1_9BACT</name>
<evidence type="ECO:0000313" key="1">
    <source>
        <dbReference type="EMBL" id="MCP1384804.1"/>
    </source>
</evidence>
<accession>A0ABT1FSR1</accession>
<dbReference type="RefSeq" id="WP_253530657.1">
    <property type="nucleotide sequence ID" value="NZ_JAMZEL010000009.1"/>
</dbReference>
<proteinExistence type="predicted"/>
<keyword evidence="2" id="KW-1185">Reference proteome</keyword>
<organism evidence="1 2">
    <name type="scientific">Runella salmonicolor</name>
    <dbReference type="NCBI Taxonomy" id="2950278"/>
    <lineage>
        <taxon>Bacteria</taxon>
        <taxon>Pseudomonadati</taxon>
        <taxon>Bacteroidota</taxon>
        <taxon>Cytophagia</taxon>
        <taxon>Cytophagales</taxon>
        <taxon>Spirosomataceae</taxon>
        <taxon>Runella</taxon>
    </lineage>
</organism>
<reference evidence="1 2" key="1">
    <citation type="submission" date="2022-06" db="EMBL/GenBank/DDBJ databases">
        <title>Runella sp. S5 genome sequencing.</title>
        <authorList>
            <person name="Park S."/>
        </authorList>
    </citation>
    <scope>NUCLEOTIDE SEQUENCE [LARGE SCALE GENOMIC DNA]</scope>
    <source>
        <strain evidence="1 2">S5</strain>
    </source>
</reference>
<dbReference type="EMBL" id="JAMZEL010000009">
    <property type="protein sequence ID" value="MCP1384804.1"/>
    <property type="molecule type" value="Genomic_DNA"/>
</dbReference>
<sequence>MAFEQLAYIIGGAFAGSTQVQVQAVQANGTVVRVYEAIFGEYGGFNELGNATLTANEATVTLNRPLVENEAIFACVITFGEKVGGASQVGPAADLPTGWKLPDTVQVGEDTMTAAEYTEETGIELPALYDPASINHTPVFPNSGIEKLTEIGFDLTEKINATGSSVLTVDNVKNCSLGYNIKFDTDAASNIHSKTYFAGGVKTIRVTDTNNALRFCEKTYTVTVPTPPAPTSEISNESYTFSWAGALLGIEVFADSAFALEMKIDGVTVGPYVDMSFKGANRWQRGYGVPQGPGTYTVTVRRKATPGDFKTFQAVLS</sequence>